<sequence>MILLEMNPLSGTVAISEMVIILAISAFVGWWIGRRRIMGRLQRLEVEVASLETELQVCKEKVVLSKVRLSENEPVETPDNLKLIEGIGPMIEALLTSKGIRTYSSLASVPSSALKAMLDEAGHQYQLHDPTSWPQQAALARDGRWDDLGALQDRLNGGKLA</sequence>
<comment type="caution">
    <text evidence="3">The sequence shown here is derived from an EMBL/GenBank/DDBJ whole genome shotgun (WGS) entry which is preliminary data.</text>
</comment>
<keyword evidence="2" id="KW-1133">Transmembrane helix</keyword>
<proteinExistence type="predicted"/>
<dbReference type="OrthoDB" id="1493222at2"/>
<keyword evidence="1" id="KW-0175">Coiled coil</keyword>
<dbReference type="Proteomes" id="UP000245880">
    <property type="component" value="Unassembled WGS sequence"/>
</dbReference>
<keyword evidence="2" id="KW-0472">Membrane</keyword>
<reference evidence="3 4" key="1">
    <citation type="submission" date="2018-03" db="EMBL/GenBank/DDBJ databases">
        <title>Genomic Encyclopedia of Archaeal and Bacterial Type Strains, Phase II (KMG-II): from individual species to whole genera.</title>
        <authorList>
            <person name="Goeker M."/>
        </authorList>
    </citation>
    <scope>NUCLEOTIDE SEQUENCE [LARGE SCALE GENOMIC DNA]</scope>
    <source>
        <strain evidence="3 4">DSM 100346</strain>
    </source>
</reference>
<name>A0A316AQR5_9BACT</name>
<dbReference type="RefSeq" id="WP_109672120.1">
    <property type="nucleotide sequence ID" value="NZ_QGDT01000001.1"/>
</dbReference>
<keyword evidence="4" id="KW-1185">Reference proteome</keyword>
<evidence type="ECO:0000313" key="3">
    <source>
        <dbReference type="EMBL" id="PWJ60063.1"/>
    </source>
</evidence>
<evidence type="ECO:0000313" key="4">
    <source>
        <dbReference type="Proteomes" id="UP000245880"/>
    </source>
</evidence>
<accession>A0A316AQR5</accession>
<dbReference type="AlphaFoldDB" id="A0A316AQR5"/>
<organism evidence="3 4">
    <name type="scientific">Dyadobacter jejuensis</name>
    <dbReference type="NCBI Taxonomy" id="1082580"/>
    <lineage>
        <taxon>Bacteria</taxon>
        <taxon>Pseudomonadati</taxon>
        <taxon>Bacteroidota</taxon>
        <taxon>Cytophagia</taxon>
        <taxon>Cytophagales</taxon>
        <taxon>Spirosomataceae</taxon>
        <taxon>Dyadobacter</taxon>
    </lineage>
</organism>
<feature type="coiled-coil region" evidence="1">
    <location>
        <begin position="34"/>
        <end position="61"/>
    </location>
</feature>
<protein>
    <submittedName>
        <fullName evidence="3">Uncharacterized protein</fullName>
    </submittedName>
</protein>
<dbReference type="EMBL" id="QGDT01000001">
    <property type="protein sequence ID" value="PWJ60063.1"/>
    <property type="molecule type" value="Genomic_DNA"/>
</dbReference>
<feature type="transmembrane region" description="Helical" evidence="2">
    <location>
        <begin position="12"/>
        <end position="33"/>
    </location>
</feature>
<evidence type="ECO:0000256" key="1">
    <source>
        <dbReference type="SAM" id="Coils"/>
    </source>
</evidence>
<gene>
    <name evidence="3" type="ORF">CLV98_101239</name>
</gene>
<keyword evidence="2" id="KW-0812">Transmembrane</keyword>
<evidence type="ECO:0000256" key="2">
    <source>
        <dbReference type="SAM" id="Phobius"/>
    </source>
</evidence>